<evidence type="ECO:0000313" key="12">
    <source>
        <dbReference type="EMBL" id="SFV77226.1"/>
    </source>
</evidence>
<reference evidence="12" key="1">
    <citation type="submission" date="2016-10" db="EMBL/GenBank/DDBJ databases">
        <authorList>
            <person name="de Groot N.N."/>
        </authorList>
    </citation>
    <scope>NUCLEOTIDE SEQUENCE</scope>
</reference>
<dbReference type="InterPro" id="IPR036249">
    <property type="entry name" value="Thioredoxin-like_sf"/>
</dbReference>
<evidence type="ECO:0000256" key="2">
    <source>
        <dbReference type="ARBA" id="ARBA00013017"/>
    </source>
</evidence>
<dbReference type="PANTHER" id="PTHR42801">
    <property type="entry name" value="THIOREDOXIN-DEPENDENT PEROXIDE REDUCTASE"/>
    <property type="match status" value="1"/>
</dbReference>
<evidence type="ECO:0000256" key="5">
    <source>
        <dbReference type="ARBA" id="ARBA00023002"/>
    </source>
</evidence>
<dbReference type="InterPro" id="IPR050924">
    <property type="entry name" value="Peroxiredoxin_BCP/PrxQ"/>
</dbReference>
<keyword evidence="5 12" id="KW-0560">Oxidoreductase</keyword>
<keyword evidence="7" id="KW-0676">Redox-active center</keyword>
<evidence type="ECO:0000256" key="1">
    <source>
        <dbReference type="ARBA" id="ARBA00011245"/>
    </source>
</evidence>
<protein>
    <recommendedName>
        <fullName evidence="2">thioredoxin-dependent peroxiredoxin</fullName>
        <ecNumber evidence="2">1.11.1.24</ecNumber>
    </recommendedName>
    <alternativeName>
        <fullName evidence="8">Thioredoxin peroxidase</fullName>
    </alternativeName>
</protein>
<gene>
    <name evidence="12" type="ORF">MNB_SUP05-4-186</name>
</gene>
<keyword evidence="4" id="KW-0049">Antioxidant</keyword>
<keyword evidence="6" id="KW-1015">Disulfide bond</keyword>
<sequence length="150" mass="16564">MSKVQTTSCKATSNLDVSIPDSEGRNIVLYFYPKDATSGCTLEGQDFRDNHDVFVNANTVVYGVSKDSLISHEKFKEDQSFPFELIADEDGSLCESLGVWQLKPPKNGEQKMGIVRSTFLIDPQGNIIKHWDAVKVPGHVDEVLSTVASL</sequence>
<comment type="subunit">
    <text evidence="1">Monomer.</text>
</comment>
<dbReference type="FunFam" id="3.40.30.10:FF:000007">
    <property type="entry name" value="Thioredoxin-dependent thiol peroxidase"/>
    <property type="match status" value="1"/>
</dbReference>
<dbReference type="EC" id="1.11.1.24" evidence="2"/>
<dbReference type="GO" id="GO:0034599">
    <property type="term" value="P:cellular response to oxidative stress"/>
    <property type="evidence" value="ECO:0007669"/>
    <property type="project" value="TreeGrafter"/>
</dbReference>
<name>A0A1W1D9W0_9ZZZZ</name>
<proteinExistence type="inferred from homology"/>
<evidence type="ECO:0000256" key="7">
    <source>
        <dbReference type="ARBA" id="ARBA00023284"/>
    </source>
</evidence>
<evidence type="ECO:0000256" key="4">
    <source>
        <dbReference type="ARBA" id="ARBA00022862"/>
    </source>
</evidence>
<accession>A0A1W1D9W0</accession>
<dbReference type="InterPro" id="IPR013766">
    <property type="entry name" value="Thioredoxin_domain"/>
</dbReference>
<evidence type="ECO:0000256" key="3">
    <source>
        <dbReference type="ARBA" id="ARBA00022559"/>
    </source>
</evidence>
<evidence type="ECO:0000256" key="8">
    <source>
        <dbReference type="ARBA" id="ARBA00032824"/>
    </source>
</evidence>
<dbReference type="InterPro" id="IPR000866">
    <property type="entry name" value="AhpC/TSA"/>
</dbReference>
<organism evidence="12">
    <name type="scientific">hydrothermal vent metagenome</name>
    <dbReference type="NCBI Taxonomy" id="652676"/>
    <lineage>
        <taxon>unclassified sequences</taxon>
        <taxon>metagenomes</taxon>
        <taxon>ecological metagenomes</taxon>
    </lineage>
</organism>
<dbReference type="PROSITE" id="PS51352">
    <property type="entry name" value="THIOREDOXIN_2"/>
    <property type="match status" value="1"/>
</dbReference>
<dbReference type="AlphaFoldDB" id="A0A1W1D9W0"/>
<dbReference type="Gene3D" id="3.40.30.10">
    <property type="entry name" value="Glutaredoxin"/>
    <property type="match status" value="1"/>
</dbReference>
<dbReference type="SUPFAM" id="SSF52833">
    <property type="entry name" value="Thioredoxin-like"/>
    <property type="match status" value="1"/>
</dbReference>
<keyword evidence="3 12" id="KW-0575">Peroxidase</keyword>
<evidence type="ECO:0000256" key="6">
    <source>
        <dbReference type="ARBA" id="ARBA00023157"/>
    </source>
</evidence>
<evidence type="ECO:0000256" key="10">
    <source>
        <dbReference type="ARBA" id="ARBA00049091"/>
    </source>
</evidence>
<dbReference type="Pfam" id="PF00578">
    <property type="entry name" value="AhpC-TSA"/>
    <property type="match status" value="1"/>
</dbReference>
<dbReference type="GO" id="GO:0045454">
    <property type="term" value="P:cell redox homeostasis"/>
    <property type="evidence" value="ECO:0007669"/>
    <property type="project" value="TreeGrafter"/>
</dbReference>
<evidence type="ECO:0000256" key="9">
    <source>
        <dbReference type="ARBA" id="ARBA00038489"/>
    </source>
</evidence>
<dbReference type="CDD" id="cd03017">
    <property type="entry name" value="PRX_BCP"/>
    <property type="match status" value="1"/>
</dbReference>
<evidence type="ECO:0000259" key="11">
    <source>
        <dbReference type="PROSITE" id="PS51352"/>
    </source>
</evidence>
<dbReference type="InterPro" id="IPR024706">
    <property type="entry name" value="Peroxiredoxin_AhpC-typ"/>
</dbReference>
<dbReference type="GO" id="GO:0005737">
    <property type="term" value="C:cytoplasm"/>
    <property type="evidence" value="ECO:0007669"/>
    <property type="project" value="TreeGrafter"/>
</dbReference>
<dbReference type="EMBL" id="FPHR01000019">
    <property type="protein sequence ID" value="SFV77226.1"/>
    <property type="molecule type" value="Genomic_DNA"/>
</dbReference>
<feature type="domain" description="Thioredoxin" evidence="11">
    <location>
        <begin position="8"/>
        <end position="150"/>
    </location>
</feature>
<dbReference type="GO" id="GO:0008379">
    <property type="term" value="F:thioredoxin peroxidase activity"/>
    <property type="evidence" value="ECO:0007669"/>
    <property type="project" value="TreeGrafter"/>
</dbReference>
<comment type="similarity">
    <text evidence="9">Belongs to the peroxiredoxin family. BCP/PrxQ subfamily.</text>
</comment>
<dbReference type="PIRSF" id="PIRSF000239">
    <property type="entry name" value="AHPC"/>
    <property type="match status" value="1"/>
</dbReference>
<dbReference type="PANTHER" id="PTHR42801:SF4">
    <property type="entry name" value="AHPC_TSA FAMILY PROTEIN"/>
    <property type="match status" value="1"/>
</dbReference>
<comment type="catalytic activity">
    <reaction evidence="10">
        <text>a hydroperoxide + [thioredoxin]-dithiol = an alcohol + [thioredoxin]-disulfide + H2O</text>
        <dbReference type="Rhea" id="RHEA:62620"/>
        <dbReference type="Rhea" id="RHEA-COMP:10698"/>
        <dbReference type="Rhea" id="RHEA-COMP:10700"/>
        <dbReference type="ChEBI" id="CHEBI:15377"/>
        <dbReference type="ChEBI" id="CHEBI:29950"/>
        <dbReference type="ChEBI" id="CHEBI:30879"/>
        <dbReference type="ChEBI" id="CHEBI:35924"/>
        <dbReference type="ChEBI" id="CHEBI:50058"/>
        <dbReference type="EC" id="1.11.1.24"/>
    </reaction>
</comment>